<dbReference type="SUPFAM" id="SSF50331">
    <property type="entry name" value="MOP-like"/>
    <property type="match status" value="1"/>
</dbReference>
<dbReference type="GO" id="GO:0055052">
    <property type="term" value="C:ATP-binding cassette (ABC) transporter complex, substrate-binding subunit-containing"/>
    <property type="evidence" value="ECO:0007669"/>
    <property type="project" value="TreeGrafter"/>
</dbReference>
<dbReference type="NCBIfam" id="NF008653">
    <property type="entry name" value="PRK11650.1"/>
    <property type="match status" value="1"/>
</dbReference>
<dbReference type="InterPro" id="IPR015855">
    <property type="entry name" value="ABC_transpr_MalK-like"/>
</dbReference>
<dbReference type="GO" id="GO:0005524">
    <property type="term" value="F:ATP binding"/>
    <property type="evidence" value="ECO:0007669"/>
    <property type="project" value="UniProtKB-KW"/>
</dbReference>
<evidence type="ECO:0000256" key="4">
    <source>
        <dbReference type="ARBA" id="ARBA00022840"/>
    </source>
</evidence>
<dbReference type="GO" id="GO:0016887">
    <property type="term" value="F:ATP hydrolysis activity"/>
    <property type="evidence" value="ECO:0007669"/>
    <property type="project" value="InterPro"/>
</dbReference>
<dbReference type="InterPro" id="IPR003593">
    <property type="entry name" value="AAA+_ATPase"/>
</dbReference>
<dbReference type="SUPFAM" id="SSF52540">
    <property type="entry name" value="P-loop containing nucleoside triphosphate hydrolases"/>
    <property type="match status" value="1"/>
</dbReference>
<dbReference type="EMBL" id="PYGJ01000004">
    <property type="protein sequence ID" value="PSL20164.1"/>
    <property type="molecule type" value="Genomic_DNA"/>
</dbReference>
<dbReference type="PANTHER" id="PTHR43875:SF1">
    <property type="entry name" value="OSMOPROTECTIVE COMPOUNDS UPTAKE ATP-BINDING PROTEIN GGTA"/>
    <property type="match status" value="1"/>
</dbReference>
<reference evidence="6 7" key="1">
    <citation type="submission" date="2018-03" db="EMBL/GenBank/DDBJ databases">
        <title>Genomic Encyclopedia of Archaeal and Bacterial Type Strains, Phase II (KMG-II): from individual species to whole genera.</title>
        <authorList>
            <person name="Goeker M."/>
        </authorList>
    </citation>
    <scope>NUCLEOTIDE SEQUENCE [LARGE SCALE GENOMIC DNA]</scope>
    <source>
        <strain evidence="6 7">DSM 100673</strain>
    </source>
</reference>
<keyword evidence="2" id="KW-0813">Transport</keyword>
<keyword evidence="4 6" id="KW-0067">ATP-binding</keyword>
<evidence type="ECO:0000256" key="1">
    <source>
        <dbReference type="ARBA" id="ARBA00005417"/>
    </source>
</evidence>
<dbReference type="InterPro" id="IPR027417">
    <property type="entry name" value="P-loop_NTPase"/>
</dbReference>
<keyword evidence="7" id="KW-1185">Reference proteome</keyword>
<gene>
    <name evidence="6" type="ORF">CLV88_104225</name>
</gene>
<dbReference type="GO" id="GO:0140359">
    <property type="term" value="F:ABC-type transporter activity"/>
    <property type="evidence" value="ECO:0007669"/>
    <property type="project" value="InterPro"/>
</dbReference>
<dbReference type="FunFam" id="3.40.50.300:FF:000042">
    <property type="entry name" value="Maltose/maltodextrin ABC transporter, ATP-binding protein"/>
    <property type="match status" value="1"/>
</dbReference>
<dbReference type="PANTHER" id="PTHR43875">
    <property type="entry name" value="MALTODEXTRIN IMPORT ATP-BINDING PROTEIN MSMX"/>
    <property type="match status" value="1"/>
</dbReference>
<name>A0A2P8FEP6_9RHOB</name>
<dbReference type="PROSITE" id="PS50893">
    <property type="entry name" value="ABC_TRANSPORTER_2"/>
    <property type="match status" value="1"/>
</dbReference>
<dbReference type="CDD" id="cd03301">
    <property type="entry name" value="ABC_MalK_N"/>
    <property type="match status" value="1"/>
</dbReference>
<dbReference type="InterPro" id="IPR012340">
    <property type="entry name" value="NA-bd_OB-fold"/>
</dbReference>
<comment type="caution">
    <text evidence="6">The sequence shown here is derived from an EMBL/GenBank/DDBJ whole genome shotgun (WGS) entry which is preliminary data.</text>
</comment>
<dbReference type="InterPro" id="IPR017871">
    <property type="entry name" value="ABC_transporter-like_CS"/>
</dbReference>
<feature type="domain" description="ABC transporter" evidence="5">
    <location>
        <begin position="4"/>
        <end position="234"/>
    </location>
</feature>
<dbReference type="InterPro" id="IPR003439">
    <property type="entry name" value="ABC_transporter-like_ATP-bd"/>
</dbReference>
<organism evidence="6 7">
    <name type="scientific">Shimia abyssi</name>
    <dbReference type="NCBI Taxonomy" id="1662395"/>
    <lineage>
        <taxon>Bacteria</taxon>
        <taxon>Pseudomonadati</taxon>
        <taxon>Pseudomonadota</taxon>
        <taxon>Alphaproteobacteria</taxon>
        <taxon>Rhodobacterales</taxon>
        <taxon>Roseobacteraceae</taxon>
    </lineage>
</organism>
<protein>
    <submittedName>
        <fullName evidence="6">Carbohydrate ABC transporter ATP-binding protein (CUT1 family)</fullName>
    </submittedName>
</protein>
<evidence type="ECO:0000256" key="2">
    <source>
        <dbReference type="ARBA" id="ARBA00022448"/>
    </source>
</evidence>
<dbReference type="InterPro" id="IPR040582">
    <property type="entry name" value="OB_MalK-like"/>
</dbReference>
<evidence type="ECO:0000259" key="5">
    <source>
        <dbReference type="PROSITE" id="PS50893"/>
    </source>
</evidence>
<dbReference type="Gene3D" id="3.40.50.300">
    <property type="entry name" value="P-loop containing nucleotide triphosphate hydrolases"/>
    <property type="match status" value="1"/>
</dbReference>
<dbReference type="Pfam" id="PF00005">
    <property type="entry name" value="ABC_tran"/>
    <property type="match status" value="1"/>
</dbReference>
<dbReference type="Pfam" id="PF17912">
    <property type="entry name" value="OB_MalK"/>
    <property type="match status" value="1"/>
</dbReference>
<dbReference type="SMART" id="SM00382">
    <property type="entry name" value="AAA"/>
    <property type="match status" value="1"/>
</dbReference>
<keyword evidence="3" id="KW-0547">Nucleotide-binding</keyword>
<sequence length="372" mass="40377">MTEVTLSNVVKNYGAHRAVHGIDLDIQHGEFVVLVGPSGCGKSTTLRMIAGLEAISGGDVSIGGRIVNDLPPRERNISMVFQNYALYPHMTVRENLGFSLAIKKKAPEEIIAAVDEAAAILGLDELMDRKPAELSGGQRQRVAMGRAIVRHPDVFLFDEPLSNLDAKLRTQMRVEIKKLHQKVGNTIIYVTHDQVEAMTLADRIVLMQDGHIVQVGTPLELFDKPVNTFVATFIGSPPMNLIDGIVRGDNAVELHAPSSGGLHGGLTIPLPSTARGRVSDGQAIKFGFRADNLMPMGHAVEEGGERTELDLPVTLTEPLGTETLLFTEVAGTEVQAKMYNPRPVRPGETLKFQLMLDKCHIFDAATSNAIRG</sequence>
<evidence type="ECO:0000256" key="3">
    <source>
        <dbReference type="ARBA" id="ARBA00022741"/>
    </source>
</evidence>
<dbReference type="Proteomes" id="UP000240418">
    <property type="component" value="Unassembled WGS sequence"/>
</dbReference>
<accession>A0A2P8FEP6</accession>
<dbReference type="InterPro" id="IPR008995">
    <property type="entry name" value="Mo/tungstate-bd_C_term_dom"/>
</dbReference>
<dbReference type="PROSITE" id="PS00211">
    <property type="entry name" value="ABC_TRANSPORTER_1"/>
    <property type="match status" value="1"/>
</dbReference>
<evidence type="ECO:0000313" key="6">
    <source>
        <dbReference type="EMBL" id="PSL20164.1"/>
    </source>
</evidence>
<evidence type="ECO:0000313" key="7">
    <source>
        <dbReference type="Proteomes" id="UP000240418"/>
    </source>
</evidence>
<comment type="similarity">
    <text evidence="1">Belongs to the ABC transporter superfamily.</text>
</comment>
<dbReference type="OrthoDB" id="9802264at2"/>
<dbReference type="InterPro" id="IPR047641">
    <property type="entry name" value="ABC_transpr_MalK/UgpC-like"/>
</dbReference>
<dbReference type="GO" id="GO:0008643">
    <property type="term" value="P:carbohydrate transport"/>
    <property type="evidence" value="ECO:0007669"/>
    <property type="project" value="InterPro"/>
</dbReference>
<dbReference type="Gene3D" id="2.40.50.140">
    <property type="entry name" value="Nucleic acid-binding proteins"/>
    <property type="match status" value="1"/>
</dbReference>
<proteinExistence type="inferred from homology"/>
<dbReference type="RefSeq" id="WP_106608167.1">
    <property type="nucleotide sequence ID" value="NZ_PYGJ01000004.1"/>
</dbReference>
<dbReference type="Gene3D" id="2.40.50.100">
    <property type="match status" value="1"/>
</dbReference>
<dbReference type="AlphaFoldDB" id="A0A2P8FEP6"/>